<dbReference type="GO" id="GO:0005506">
    <property type="term" value="F:iron ion binding"/>
    <property type="evidence" value="ECO:0007669"/>
    <property type="project" value="InterPro"/>
</dbReference>
<dbReference type="InterPro" id="IPR036396">
    <property type="entry name" value="Cyt_P450_sf"/>
</dbReference>
<evidence type="ECO:0000256" key="10">
    <source>
        <dbReference type="ARBA" id="ARBA00023004"/>
    </source>
</evidence>
<dbReference type="FunFam" id="1.10.630.10:FF:000238">
    <property type="entry name" value="Cytochrome P450 2A6"/>
    <property type="match status" value="1"/>
</dbReference>
<keyword evidence="15" id="KW-1185">Reference proteome</keyword>
<keyword evidence="13" id="KW-0812">Transmembrane</keyword>
<reference evidence="14" key="1">
    <citation type="submission" date="2025-08" db="UniProtKB">
        <authorList>
            <consortium name="Ensembl"/>
        </authorList>
    </citation>
    <scope>IDENTIFICATION</scope>
</reference>
<proteinExistence type="inferred from homology"/>
<evidence type="ECO:0000256" key="5">
    <source>
        <dbReference type="ARBA" id="ARBA00022617"/>
    </source>
</evidence>
<evidence type="ECO:0000256" key="2">
    <source>
        <dbReference type="ARBA" id="ARBA00004174"/>
    </source>
</evidence>
<evidence type="ECO:0000256" key="8">
    <source>
        <dbReference type="ARBA" id="ARBA00022848"/>
    </source>
</evidence>
<feature type="transmembrane region" description="Helical" evidence="13">
    <location>
        <begin position="26"/>
        <end position="47"/>
    </location>
</feature>
<keyword evidence="5" id="KW-0349">Heme</keyword>
<dbReference type="AlphaFoldDB" id="A0A3Q3VQE7"/>
<keyword evidence="8" id="KW-0492">Microsome</keyword>
<keyword evidence="10" id="KW-0408">Iron</keyword>
<comment type="subcellular location">
    <subcellularLocation>
        <location evidence="3">Endoplasmic reticulum membrane</location>
        <topology evidence="3">Peripheral membrane protein</topology>
    </subcellularLocation>
    <subcellularLocation>
        <location evidence="2">Microsome membrane</location>
        <topology evidence="2">Peripheral membrane protein</topology>
    </subcellularLocation>
</comment>
<dbReference type="Pfam" id="PF00067">
    <property type="entry name" value="p450"/>
    <property type="match status" value="1"/>
</dbReference>
<dbReference type="GO" id="GO:0006805">
    <property type="term" value="P:xenobiotic metabolic process"/>
    <property type="evidence" value="ECO:0007669"/>
    <property type="project" value="TreeGrafter"/>
</dbReference>
<sequence>MWSCSQVSIRISAGNRSAQISLMEEFVFSLFSSPSTLLGAVVLLLLLCVVSRSFTSQTTVKEPPGPRPLPLLCNLVQLDIKRSYKTLCEVSRALHAQICQICNVVEGIRGSQGGYYFICVSMFNAHLETNYNLSKDKMAEKLGKCDLVIITTCCSYVTGKPFDTTSPINYVTSNIISAIVYGSRFEYSDPRFKNMVRRATETLRITGTAQIQLYNRSSFPRKFSWIKNRQLIIKNVETNVRDVKDLVKSLKETLNPQACRGFVDAFLIREQKEQDSDVVGVHYNEKNLIFSVAILFSAGTDTTAATLGWSLLFMEELDRVVGSRRVRIDDRKNLPYTDGVIHETQRLANIAPLANPHKTKRDVTFQGYFTKEGTTVFPLLTSVLYDESERESPHTINPSHFLGKDGKFIRTNAFMPFSADRRSFLGERLAKMELFLFFTSLLQRFPFTPPPGVTEDELQLSAAMGFTLSPSPHQLCAVSHQ</sequence>
<dbReference type="PRINTS" id="PR00463">
    <property type="entry name" value="EP450I"/>
</dbReference>
<keyword evidence="12 13" id="KW-0472">Membrane</keyword>
<dbReference type="Proteomes" id="UP000261620">
    <property type="component" value="Unplaced"/>
</dbReference>
<dbReference type="PANTHER" id="PTHR24300:SF319">
    <property type="entry name" value="CYTOCHROME P450, FAMILY 2, SUBFAMILY AC, POLYPEPTIDE 1"/>
    <property type="match status" value="1"/>
</dbReference>
<organism evidence="14 15">
    <name type="scientific">Mola mola</name>
    <name type="common">Ocean sunfish</name>
    <name type="synonym">Tetraodon mola</name>
    <dbReference type="NCBI Taxonomy" id="94237"/>
    <lineage>
        <taxon>Eukaryota</taxon>
        <taxon>Metazoa</taxon>
        <taxon>Chordata</taxon>
        <taxon>Craniata</taxon>
        <taxon>Vertebrata</taxon>
        <taxon>Euteleostomi</taxon>
        <taxon>Actinopterygii</taxon>
        <taxon>Neopterygii</taxon>
        <taxon>Teleostei</taxon>
        <taxon>Neoteleostei</taxon>
        <taxon>Acanthomorphata</taxon>
        <taxon>Eupercaria</taxon>
        <taxon>Tetraodontiformes</taxon>
        <taxon>Molidae</taxon>
        <taxon>Mola</taxon>
    </lineage>
</organism>
<dbReference type="Ensembl" id="ENSMMOT00000000489.1">
    <property type="protein sequence ID" value="ENSMMOP00000000482.1"/>
    <property type="gene ID" value="ENSMMOG00000000376.1"/>
</dbReference>
<evidence type="ECO:0000256" key="7">
    <source>
        <dbReference type="ARBA" id="ARBA00022824"/>
    </source>
</evidence>
<evidence type="ECO:0000256" key="9">
    <source>
        <dbReference type="ARBA" id="ARBA00023002"/>
    </source>
</evidence>
<evidence type="ECO:0000256" key="12">
    <source>
        <dbReference type="ARBA" id="ARBA00023136"/>
    </source>
</evidence>
<keyword evidence="7" id="KW-0256">Endoplasmic reticulum</keyword>
<evidence type="ECO:0000256" key="3">
    <source>
        <dbReference type="ARBA" id="ARBA00004406"/>
    </source>
</evidence>
<name>A0A3Q3VQE7_MOLML</name>
<dbReference type="PANTHER" id="PTHR24300">
    <property type="entry name" value="CYTOCHROME P450 508A4-RELATED"/>
    <property type="match status" value="1"/>
</dbReference>
<keyword evidence="9" id="KW-0560">Oxidoreductase</keyword>
<dbReference type="GO" id="GO:0016712">
    <property type="term" value="F:oxidoreductase activity, acting on paired donors, with incorporation or reduction of molecular oxygen, reduced flavin or flavoprotein as one donor, and incorporation of one atom of oxygen"/>
    <property type="evidence" value="ECO:0007669"/>
    <property type="project" value="TreeGrafter"/>
</dbReference>
<reference evidence="14" key="2">
    <citation type="submission" date="2025-09" db="UniProtKB">
        <authorList>
            <consortium name="Ensembl"/>
        </authorList>
    </citation>
    <scope>IDENTIFICATION</scope>
</reference>
<evidence type="ECO:0000256" key="11">
    <source>
        <dbReference type="ARBA" id="ARBA00023033"/>
    </source>
</evidence>
<dbReference type="OMA" id="HESKYAC"/>
<dbReference type="Gene3D" id="1.10.630.10">
    <property type="entry name" value="Cytochrome P450"/>
    <property type="match status" value="1"/>
</dbReference>
<evidence type="ECO:0000313" key="14">
    <source>
        <dbReference type="Ensembl" id="ENSMMOP00000000482.1"/>
    </source>
</evidence>
<evidence type="ECO:0000256" key="13">
    <source>
        <dbReference type="SAM" id="Phobius"/>
    </source>
</evidence>
<dbReference type="InterPro" id="IPR002401">
    <property type="entry name" value="Cyt_P450_E_grp-I"/>
</dbReference>
<keyword evidence="13" id="KW-1133">Transmembrane helix</keyword>
<dbReference type="InterPro" id="IPR050182">
    <property type="entry name" value="Cytochrome_P450_fam2"/>
</dbReference>
<dbReference type="GO" id="GO:0006082">
    <property type="term" value="P:organic acid metabolic process"/>
    <property type="evidence" value="ECO:0007669"/>
    <property type="project" value="TreeGrafter"/>
</dbReference>
<evidence type="ECO:0000256" key="6">
    <source>
        <dbReference type="ARBA" id="ARBA00022723"/>
    </source>
</evidence>
<comment type="cofactor">
    <cofactor evidence="1">
        <name>heme</name>
        <dbReference type="ChEBI" id="CHEBI:30413"/>
    </cofactor>
</comment>
<evidence type="ECO:0000313" key="15">
    <source>
        <dbReference type="Proteomes" id="UP000261620"/>
    </source>
</evidence>
<protein>
    <submittedName>
        <fullName evidence="14">Uncharacterized protein</fullName>
    </submittedName>
</protein>
<dbReference type="STRING" id="94237.ENSMMOP00000000482"/>
<dbReference type="PRINTS" id="PR00385">
    <property type="entry name" value="P450"/>
</dbReference>
<dbReference type="InterPro" id="IPR001128">
    <property type="entry name" value="Cyt_P450"/>
</dbReference>
<comment type="similarity">
    <text evidence="4">Belongs to the cytochrome P450 family.</text>
</comment>
<keyword evidence="11" id="KW-0503">Monooxygenase</keyword>
<keyword evidence="6" id="KW-0479">Metal-binding</keyword>
<dbReference type="GO" id="GO:0020037">
    <property type="term" value="F:heme binding"/>
    <property type="evidence" value="ECO:0007669"/>
    <property type="project" value="InterPro"/>
</dbReference>
<evidence type="ECO:0000256" key="1">
    <source>
        <dbReference type="ARBA" id="ARBA00001971"/>
    </source>
</evidence>
<accession>A0A3Q3VQE7</accession>
<dbReference type="GO" id="GO:0005789">
    <property type="term" value="C:endoplasmic reticulum membrane"/>
    <property type="evidence" value="ECO:0007669"/>
    <property type="project" value="UniProtKB-SubCell"/>
</dbReference>
<evidence type="ECO:0000256" key="4">
    <source>
        <dbReference type="ARBA" id="ARBA00010617"/>
    </source>
</evidence>
<dbReference type="SUPFAM" id="SSF48264">
    <property type="entry name" value="Cytochrome P450"/>
    <property type="match status" value="1"/>
</dbReference>